<organism evidence="8 9">
    <name type="scientific">Mucuna pruriens</name>
    <name type="common">Velvet bean</name>
    <name type="synonym">Dolichos pruriens</name>
    <dbReference type="NCBI Taxonomy" id="157652"/>
    <lineage>
        <taxon>Eukaryota</taxon>
        <taxon>Viridiplantae</taxon>
        <taxon>Streptophyta</taxon>
        <taxon>Embryophyta</taxon>
        <taxon>Tracheophyta</taxon>
        <taxon>Spermatophyta</taxon>
        <taxon>Magnoliopsida</taxon>
        <taxon>eudicotyledons</taxon>
        <taxon>Gunneridae</taxon>
        <taxon>Pentapetalae</taxon>
        <taxon>rosids</taxon>
        <taxon>fabids</taxon>
        <taxon>Fabales</taxon>
        <taxon>Fabaceae</taxon>
        <taxon>Papilionoideae</taxon>
        <taxon>50 kb inversion clade</taxon>
        <taxon>NPAAA clade</taxon>
        <taxon>indigoferoid/millettioid clade</taxon>
        <taxon>Phaseoleae</taxon>
        <taxon>Mucuna</taxon>
    </lineage>
</organism>
<comment type="similarity">
    <text evidence="2">Belongs to the major facilitator superfamily. Sugar transporter (TC 2.A.1.1) family.</text>
</comment>
<accession>A0A371HUE4</accession>
<keyword evidence="3" id="KW-0813">Transport</keyword>
<evidence type="ECO:0000256" key="4">
    <source>
        <dbReference type="ARBA" id="ARBA00022692"/>
    </source>
</evidence>
<dbReference type="PANTHER" id="PTHR23500">
    <property type="entry name" value="SOLUTE CARRIER FAMILY 2, FACILITATED GLUCOSE TRANSPORTER"/>
    <property type="match status" value="1"/>
</dbReference>
<evidence type="ECO:0000256" key="3">
    <source>
        <dbReference type="ARBA" id="ARBA00022448"/>
    </source>
</evidence>
<evidence type="ECO:0000256" key="5">
    <source>
        <dbReference type="ARBA" id="ARBA00022989"/>
    </source>
</evidence>
<dbReference type="InterPro" id="IPR045262">
    <property type="entry name" value="STP/PLT_plant"/>
</dbReference>
<dbReference type="STRING" id="157652.A0A371HUE4"/>
<evidence type="ECO:0000256" key="6">
    <source>
        <dbReference type="ARBA" id="ARBA00023136"/>
    </source>
</evidence>
<dbReference type="OrthoDB" id="1424633at2759"/>
<keyword evidence="8" id="KW-0762">Sugar transport</keyword>
<dbReference type="PANTHER" id="PTHR23500:SF44">
    <property type="entry name" value="SUGAR TRANSPORT PROTEIN 5"/>
    <property type="match status" value="1"/>
</dbReference>
<comment type="caution">
    <text evidence="8">The sequence shown here is derived from an EMBL/GenBank/DDBJ whole genome shotgun (WGS) entry which is preliminary data.</text>
</comment>
<evidence type="ECO:0000313" key="9">
    <source>
        <dbReference type="Proteomes" id="UP000257109"/>
    </source>
</evidence>
<dbReference type="InterPro" id="IPR020846">
    <property type="entry name" value="MFS_dom"/>
</dbReference>
<feature type="domain" description="Major facilitator superfamily (MFS) profile" evidence="7">
    <location>
        <begin position="1"/>
        <end position="60"/>
    </location>
</feature>
<dbReference type="PROSITE" id="PS50850">
    <property type="entry name" value="MFS"/>
    <property type="match status" value="1"/>
</dbReference>
<comment type="subcellular location">
    <subcellularLocation>
        <location evidence="1">Membrane</location>
        <topology evidence="1">Multi-pass membrane protein</topology>
    </subcellularLocation>
</comment>
<dbReference type="InterPro" id="IPR005828">
    <property type="entry name" value="MFS_sugar_transport-like"/>
</dbReference>
<proteinExistence type="inferred from homology"/>
<feature type="non-terminal residue" evidence="8">
    <location>
        <position position="1"/>
    </location>
</feature>
<keyword evidence="6" id="KW-0472">Membrane</keyword>
<sequence>MYGVEAGLVSSISRKNTIILGGCIFLVGSAINGGAENIAMLISSRTILLGFGIGFTNQVS</sequence>
<reference evidence="8" key="1">
    <citation type="submission" date="2018-05" db="EMBL/GenBank/DDBJ databases">
        <title>Draft genome of Mucuna pruriens seed.</title>
        <authorList>
            <person name="Nnadi N.E."/>
            <person name="Vos R."/>
            <person name="Hasami M.H."/>
            <person name="Devisetty U.K."/>
            <person name="Aguiy J.C."/>
        </authorList>
    </citation>
    <scope>NUCLEOTIDE SEQUENCE [LARGE SCALE GENOMIC DNA]</scope>
    <source>
        <strain evidence="8">JCA_2017</strain>
    </source>
</reference>
<evidence type="ECO:0000313" key="8">
    <source>
        <dbReference type="EMBL" id="RDY06402.1"/>
    </source>
</evidence>
<dbReference type="GO" id="GO:0015144">
    <property type="term" value="F:carbohydrate transmembrane transporter activity"/>
    <property type="evidence" value="ECO:0007669"/>
    <property type="project" value="InterPro"/>
</dbReference>
<name>A0A371HUE4_MUCPR</name>
<keyword evidence="5" id="KW-1133">Transmembrane helix</keyword>
<protein>
    <submittedName>
        <fullName evidence="8">Sugar transport protein 5</fullName>
    </submittedName>
</protein>
<dbReference type="GO" id="GO:0016020">
    <property type="term" value="C:membrane"/>
    <property type="evidence" value="ECO:0007669"/>
    <property type="project" value="UniProtKB-SubCell"/>
</dbReference>
<dbReference type="Proteomes" id="UP000257109">
    <property type="component" value="Unassembled WGS sequence"/>
</dbReference>
<dbReference type="Gene3D" id="1.20.1250.20">
    <property type="entry name" value="MFS general substrate transporter like domains"/>
    <property type="match status" value="1"/>
</dbReference>
<dbReference type="InterPro" id="IPR036259">
    <property type="entry name" value="MFS_trans_sf"/>
</dbReference>
<keyword evidence="9" id="KW-1185">Reference proteome</keyword>
<evidence type="ECO:0000256" key="2">
    <source>
        <dbReference type="ARBA" id="ARBA00010992"/>
    </source>
</evidence>
<keyword evidence="4" id="KW-0812">Transmembrane</keyword>
<dbReference type="EMBL" id="QJKJ01001694">
    <property type="protein sequence ID" value="RDY06402.1"/>
    <property type="molecule type" value="Genomic_DNA"/>
</dbReference>
<evidence type="ECO:0000259" key="7">
    <source>
        <dbReference type="PROSITE" id="PS50850"/>
    </source>
</evidence>
<dbReference type="Pfam" id="PF00083">
    <property type="entry name" value="Sugar_tr"/>
    <property type="match status" value="1"/>
</dbReference>
<dbReference type="AlphaFoldDB" id="A0A371HUE4"/>
<dbReference type="SUPFAM" id="SSF103473">
    <property type="entry name" value="MFS general substrate transporter"/>
    <property type="match status" value="1"/>
</dbReference>
<gene>
    <name evidence="8" type="primary">STP5</name>
    <name evidence="8" type="ORF">CR513_09612</name>
</gene>
<evidence type="ECO:0000256" key="1">
    <source>
        <dbReference type="ARBA" id="ARBA00004141"/>
    </source>
</evidence>